<feature type="domain" description="Methionyl/Leucyl tRNA synthetase" evidence="13">
    <location>
        <begin position="138"/>
        <end position="360"/>
    </location>
</feature>
<dbReference type="AlphaFoldDB" id="A0A1F5SNC3"/>
<dbReference type="InterPro" id="IPR033911">
    <property type="entry name" value="MetRS_core"/>
</dbReference>
<dbReference type="Gene3D" id="1.10.730.10">
    <property type="entry name" value="Isoleucyl-tRNA Synthetase, Domain 1"/>
    <property type="match status" value="1"/>
</dbReference>
<dbReference type="SUPFAM" id="SSF52374">
    <property type="entry name" value="Nucleotidylyl transferase"/>
    <property type="match status" value="1"/>
</dbReference>
<dbReference type="InterPro" id="IPR014729">
    <property type="entry name" value="Rossmann-like_a/b/a_fold"/>
</dbReference>
<comment type="caution">
    <text evidence="14">The sequence shown here is derived from an EMBL/GenBank/DDBJ whole genome shotgun (WGS) entry which is preliminary data.</text>
</comment>
<evidence type="ECO:0000256" key="6">
    <source>
        <dbReference type="ARBA" id="ARBA00022833"/>
    </source>
</evidence>
<evidence type="ECO:0000259" key="12">
    <source>
        <dbReference type="Pfam" id="PF08264"/>
    </source>
</evidence>
<dbReference type="PRINTS" id="PR01041">
    <property type="entry name" value="TRNASYNTHMET"/>
</dbReference>
<dbReference type="InterPro" id="IPR032678">
    <property type="entry name" value="tRNA-synt_1_cat_dom"/>
</dbReference>
<gene>
    <name evidence="14" type="ORF">A2227_05490</name>
</gene>
<dbReference type="InterPro" id="IPR023457">
    <property type="entry name" value="Met-tRNA_synth_2"/>
</dbReference>
<dbReference type="EMBL" id="MFGB01000001">
    <property type="protein sequence ID" value="OGF28217.1"/>
    <property type="molecule type" value="Genomic_DNA"/>
</dbReference>
<dbReference type="PANTHER" id="PTHR43326">
    <property type="entry name" value="METHIONYL-TRNA SYNTHETASE"/>
    <property type="match status" value="1"/>
</dbReference>
<evidence type="ECO:0000313" key="15">
    <source>
        <dbReference type="Proteomes" id="UP000178367"/>
    </source>
</evidence>
<dbReference type="Pfam" id="PF08264">
    <property type="entry name" value="Anticodon_1"/>
    <property type="match status" value="1"/>
</dbReference>
<comment type="similarity">
    <text evidence="10">Belongs to the class-I aminoacyl-tRNA synthetase family.</text>
</comment>
<name>A0A1F5SNC3_9BACT</name>
<evidence type="ECO:0000256" key="10">
    <source>
        <dbReference type="RuleBase" id="RU363039"/>
    </source>
</evidence>
<dbReference type="Pfam" id="PF09334">
    <property type="entry name" value="tRNA-synt_1g"/>
    <property type="match status" value="1"/>
</dbReference>
<accession>A0A1F5SNC3</accession>
<dbReference type="Proteomes" id="UP000178367">
    <property type="component" value="Unassembled WGS sequence"/>
</dbReference>
<dbReference type="CDD" id="cd00814">
    <property type="entry name" value="MetRS_core"/>
    <property type="match status" value="1"/>
</dbReference>
<evidence type="ECO:0000259" key="11">
    <source>
        <dbReference type="Pfam" id="PF01406"/>
    </source>
</evidence>
<dbReference type="InterPro" id="IPR013155">
    <property type="entry name" value="M/V/L/I-tRNA-synth_anticd-bd"/>
</dbReference>
<evidence type="ECO:0000256" key="4">
    <source>
        <dbReference type="ARBA" id="ARBA00022723"/>
    </source>
</evidence>
<keyword evidence="9 10" id="KW-0030">Aminoacyl-tRNA synthetase</keyword>
<dbReference type="Gene3D" id="3.40.50.620">
    <property type="entry name" value="HUPs"/>
    <property type="match status" value="1"/>
</dbReference>
<dbReference type="SUPFAM" id="SSF47323">
    <property type="entry name" value="Anticodon-binding domain of a subclass of class I aminoacyl-tRNA synthetases"/>
    <property type="match status" value="1"/>
</dbReference>
<feature type="domain" description="tRNA synthetases class I catalytic" evidence="11">
    <location>
        <begin position="15"/>
        <end position="123"/>
    </location>
</feature>
<dbReference type="InterPro" id="IPR009080">
    <property type="entry name" value="tRNAsynth_Ia_anticodon-bd"/>
</dbReference>
<keyword evidence="8 10" id="KW-0648">Protein biosynthesis</keyword>
<evidence type="ECO:0000256" key="5">
    <source>
        <dbReference type="ARBA" id="ARBA00022741"/>
    </source>
</evidence>
<keyword evidence="3 10" id="KW-0436">Ligase</keyword>
<evidence type="ECO:0000256" key="7">
    <source>
        <dbReference type="ARBA" id="ARBA00022840"/>
    </source>
</evidence>
<dbReference type="GO" id="GO:0005524">
    <property type="term" value="F:ATP binding"/>
    <property type="evidence" value="ECO:0007669"/>
    <property type="project" value="UniProtKB-KW"/>
</dbReference>
<dbReference type="Pfam" id="PF01406">
    <property type="entry name" value="tRNA-synt_1e"/>
    <property type="match status" value="1"/>
</dbReference>
<evidence type="ECO:0000256" key="2">
    <source>
        <dbReference type="ARBA" id="ARBA00012838"/>
    </source>
</evidence>
<protein>
    <recommendedName>
        <fullName evidence="2">methionine--tRNA ligase</fullName>
        <ecNumber evidence="2">6.1.1.10</ecNumber>
    </recommendedName>
</protein>
<dbReference type="EC" id="6.1.1.10" evidence="2"/>
<dbReference type="Gene3D" id="2.170.220.10">
    <property type="match status" value="1"/>
</dbReference>
<evidence type="ECO:0000256" key="3">
    <source>
        <dbReference type="ARBA" id="ARBA00022598"/>
    </source>
</evidence>
<evidence type="ECO:0000313" key="14">
    <source>
        <dbReference type="EMBL" id="OGF28217.1"/>
    </source>
</evidence>
<keyword evidence="4" id="KW-0479">Metal-binding</keyword>
<reference evidence="14 15" key="1">
    <citation type="journal article" date="2016" name="Nat. Commun.">
        <title>Thousands of microbial genomes shed light on interconnected biogeochemical processes in an aquifer system.</title>
        <authorList>
            <person name="Anantharaman K."/>
            <person name="Brown C.T."/>
            <person name="Hug L.A."/>
            <person name="Sharon I."/>
            <person name="Castelle C.J."/>
            <person name="Probst A.J."/>
            <person name="Thomas B.C."/>
            <person name="Singh A."/>
            <person name="Wilkins M.J."/>
            <person name="Karaoz U."/>
            <person name="Brodie E.L."/>
            <person name="Williams K.H."/>
            <person name="Hubbard S.S."/>
            <person name="Banfield J.F."/>
        </authorList>
    </citation>
    <scope>NUCLEOTIDE SEQUENCE [LARGE SCALE GENOMIC DNA]</scope>
</reference>
<evidence type="ECO:0000259" key="13">
    <source>
        <dbReference type="Pfam" id="PF09334"/>
    </source>
</evidence>
<keyword evidence="6" id="KW-0862">Zinc</keyword>
<evidence type="ECO:0000256" key="1">
    <source>
        <dbReference type="ARBA" id="ARBA00001947"/>
    </source>
</evidence>
<sequence length="518" mass="60029">MSSDKFYITTPIYYVNAKPHIGHTYTTVAADVLARFHKLTGARVFFATGTDEHGAKIAQKAKSENKDPLEFTDEISGQFKKAWSDINIKYDRFIRTTEKDHIKAVRNALQFMKDKGDIYKDKYEGLYCVGCEQFKNEKDLVDGKCPDHQTVPEFMSEETYVFKMSRYADRLLKMIEFDEFKIGPEERKNEILSFYKKEGLKDVSFSRKNIKWGIPLPWDEAHTAYVWSDAFLNYLTVLDWDGNPENRPQMWPPELQLMSKDILRVHATIWPAMLLSLELPLPREIFVHGFFLVDGQKMSKSIGNVIAPEDLIARYGVDATRYLLMSTTAFGGDGDISWKKFDEKYTADLANGIGNLVARSITLVEKMRNANMELTLTDGEKEVWGELGFYHKNISEAWDKYFFLFKELRIDEILFLVISGVATFADEYITATKPWELIKNNDKKVLVVMYNILERIRHISIMLYPFMPATAEEIMRRLGLDPEIEFKKDFKDLIKWGGLSPETKVDKGEPLFPRLNQD</sequence>
<dbReference type="InterPro" id="IPR015413">
    <property type="entry name" value="Methionyl/Leucyl_tRNA_Synth"/>
</dbReference>
<dbReference type="GO" id="GO:0046872">
    <property type="term" value="F:metal ion binding"/>
    <property type="evidence" value="ECO:0007669"/>
    <property type="project" value="UniProtKB-KW"/>
</dbReference>
<dbReference type="FunFam" id="2.170.220.10:FF:000003">
    <property type="entry name" value="Methionine--tRNA ligase"/>
    <property type="match status" value="1"/>
</dbReference>
<dbReference type="GO" id="GO:0004825">
    <property type="term" value="F:methionine-tRNA ligase activity"/>
    <property type="evidence" value="ECO:0007669"/>
    <property type="project" value="UniProtKB-EC"/>
</dbReference>
<comment type="cofactor">
    <cofactor evidence="1">
        <name>Zn(2+)</name>
        <dbReference type="ChEBI" id="CHEBI:29105"/>
    </cofactor>
</comment>
<evidence type="ECO:0000256" key="9">
    <source>
        <dbReference type="ARBA" id="ARBA00023146"/>
    </source>
</evidence>
<proteinExistence type="inferred from homology"/>
<evidence type="ECO:0000256" key="8">
    <source>
        <dbReference type="ARBA" id="ARBA00022917"/>
    </source>
</evidence>
<dbReference type="GO" id="GO:0006431">
    <property type="term" value="P:methionyl-tRNA aminoacylation"/>
    <property type="evidence" value="ECO:0007669"/>
    <property type="project" value="InterPro"/>
</dbReference>
<organism evidence="14 15">
    <name type="scientific">Candidatus Falkowbacteria bacterium RIFOXYA2_FULL_47_19</name>
    <dbReference type="NCBI Taxonomy" id="1797994"/>
    <lineage>
        <taxon>Bacteria</taxon>
        <taxon>Candidatus Falkowiibacteriota</taxon>
    </lineage>
</organism>
<dbReference type="PANTHER" id="PTHR43326:SF1">
    <property type="entry name" value="METHIONINE--TRNA LIGASE, MITOCHONDRIAL"/>
    <property type="match status" value="1"/>
</dbReference>
<dbReference type="STRING" id="1797994.A2227_05490"/>
<feature type="domain" description="Methionyl/Valyl/Leucyl/Isoleucyl-tRNA synthetase anticodon-binding" evidence="12">
    <location>
        <begin position="404"/>
        <end position="484"/>
    </location>
</feature>
<keyword evidence="7 10" id="KW-0067">ATP-binding</keyword>
<dbReference type="NCBIfam" id="NF008900">
    <property type="entry name" value="PRK12267.1"/>
    <property type="match status" value="1"/>
</dbReference>
<keyword evidence="5 10" id="KW-0547">Nucleotide-binding</keyword>